<protein>
    <submittedName>
        <fullName evidence="1">Uncharacterized protein</fullName>
    </submittedName>
</protein>
<organism evidence="1 2">
    <name type="scientific">Agrobacterium phage 7-7-1</name>
    <dbReference type="NCBI Taxonomy" id="1161931"/>
    <lineage>
        <taxon>Viruses</taxon>
        <taxon>Duplodnaviria</taxon>
        <taxon>Heunggongvirae</taxon>
        <taxon>Uroviricota</taxon>
        <taxon>Caudoviricetes</taxon>
        <taxon>Schmittlotzvirus</taxon>
        <taxon>Schmittlotzvirus sv771</taxon>
    </lineage>
</organism>
<dbReference type="GeneID" id="14012077"/>
<evidence type="ECO:0000313" key="2">
    <source>
        <dbReference type="Proteomes" id="UP000003754"/>
    </source>
</evidence>
<accession>J7FAS5</accession>
<gene>
    <name evidence="1" type="ORF">7-7-1_000125</name>
</gene>
<proteinExistence type="predicted"/>
<evidence type="ECO:0000313" key="1">
    <source>
        <dbReference type="EMBL" id="AFH19823.1"/>
    </source>
</evidence>
<dbReference type="RefSeq" id="YP_007006581.1">
    <property type="nucleotide sequence ID" value="NC_019519.1"/>
</dbReference>
<dbReference type="Proteomes" id="UP000003754">
    <property type="component" value="Segment"/>
</dbReference>
<keyword evidence="2" id="KW-1185">Reference proteome</keyword>
<dbReference type="KEGG" id="vg:14012077"/>
<name>J7FAS5_9CAUD</name>
<reference evidence="1 2" key="1">
    <citation type="submission" date="2011-12" db="EMBL/GenBank/DDBJ databases">
        <title>The genome sequence of the flagella-specific Agrobacterium bacteriophage 7-7-1.</title>
        <authorList>
            <person name="Schmitt R."/>
            <person name="Van den Bossche A."/>
            <person name="Lavigne R."/>
            <person name="Kropinski A.M."/>
        </authorList>
    </citation>
    <scope>NUCLEOTIDE SEQUENCE [LARGE SCALE GENOMIC DNA]</scope>
</reference>
<dbReference type="EMBL" id="JQ312117">
    <property type="protein sequence ID" value="AFH19823.1"/>
    <property type="molecule type" value="Genomic_DNA"/>
</dbReference>
<sequence length="68" mass="7085">MAKLISVTGVEGRIAYSAPVGGSIIPVGKSVDLPDSKWLQSRLSVGDIAIGKPAKAPRKPADQTELKD</sequence>